<name>A0A075B3T9_ROZAC</name>
<gene>
    <name evidence="2" type="ORF">O9G_005970</name>
</gene>
<protein>
    <submittedName>
        <fullName evidence="2">Uncharacterized protein</fullName>
    </submittedName>
</protein>
<evidence type="ECO:0000313" key="3">
    <source>
        <dbReference type="Proteomes" id="UP000030755"/>
    </source>
</evidence>
<dbReference type="AlphaFoldDB" id="A0A075B3T9"/>
<sequence>MYRHFIKKGLELPSKQVKHLLQCVDDDGKPIPVEELKRLQITIDTSRETSGPQVITTLTASDQYSPVISIWKTMFDVDAAVEKLTLMDESNELPEGWEDEDQDFKEGMDAAFDSDYEERQ</sequence>
<evidence type="ECO:0000256" key="1">
    <source>
        <dbReference type="SAM" id="MobiDB-lite"/>
    </source>
</evidence>
<evidence type="ECO:0000313" key="2">
    <source>
        <dbReference type="EMBL" id="EPZ35757.1"/>
    </source>
</evidence>
<feature type="compositionally biased region" description="Acidic residues" evidence="1">
    <location>
        <begin position="90"/>
        <end position="103"/>
    </location>
</feature>
<dbReference type="Proteomes" id="UP000030755">
    <property type="component" value="Unassembled WGS sequence"/>
</dbReference>
<organism evidence="2 3">
    <name type="scientific">Rozella allomycis (strain CSF55)</name>
    <dbReference type="NCBI Taxonomy" id="988480"/>
    <lineage>
        <taxon>Eukaryota</taxon>
        <taxon>Fungi</taxon>
        <taxon>Fungi incertae sedis</taxon>
        <taxon>Cryptomycota</taxon>
        <taxon>Cryptomycota incertae sedis</taxon>
        <taxon>Rozella</taxon>
    </lineage>
</organism>
<dbReference type="EMBL" id="KE560763">
    <property type="protein sequence ID" value="EPZ35757.1"/>
    <property type="molecule type" value="Genomic_DNA"/>
</dbReference>
<keyword evidence="3" id="KW-1185">Reference proteome</keyword>
<feature type="region of interest" description="Disordered" evidence="1">
    <location>
        <begin position="90"/>
        <end position="120"/>
    </location>
</feature>
<proteinExistence type="predicted"/>
<accession>A0A075B3T9</accession>
<dbReference type="HOGENOM" id="CLU_2098227_0_0_1"/>
<reference evidence="2 3" key="1">
    <citation type="journal article" date="2013" name="Curr. Biol.">
        <title>Shared signatures of parasitism and phylogenomics unite Cryptomycota and microsporidia.</title>
        <authorList>
            <person name="James T.Y."/>
            <person name="Pelin A."/>
            <person name="Bonen L."/>
            <person name="Ahrendt S."/>
            <person name="Sain D."/>
            <person name="Corradi N."/>
            <person name="Stajich J.E."/>
        </authorList>
    </citation>
    <scope>NUCLEOTIDE SEQUENCE [LARGE SCALE GENOMIC DNA]</scope>
    <source>
        <strain evidence="2 3">CSF55</strain>
    </source>
</reference>